<evidence type="ECO:0000256" key="1">
    <source>
        <dbReference type="ARBA" id="ARBA00006485"/>
    </source>
</evidence>
<dbReference type="Proteomes" id="UP000288168">
    <property type="component" value="Unassembled WGS sequence"/>
</dbReference>
<dbReference type="PANTHER" id="PTHR24056">
    <property type="entry name" value="CELL DIVISION PROTEIN KINASE"/>
    <property type="match status" value="1"/>
</dbReference>
<feature type="compositionally biased region" description="Basic and acidic residues" evidence="11">
    <location>
        <begin position="557"/>
        <end position="571"/>
    </location>
</feature>
<feature type="compositionally biased region" description="Basic and acidic residues" evidence="11">
    <location>
        <begin position="290"/>
        <end position="300"/>
    </location>
</feature>
<comment type="catalytic activity">
    <reaction evidence="9">
        <text>L-seryl-[protein] + ATP = O-phospho-L-seryl-[protein] + ADP + H(+)</text>
        <dbReference type="Rhea" id="RHEA:17989"/>
        <dbReference type="Rhea" id="RHEA-COMP:9863"/>
        <dbReference type="Rhea" id="RHEA-COMP:11604"/>
        <dbReference type="ChEBI" id="CHEBI:15378"/>
        <dbReference type="ChEBI" id="CHEBI:29999"/>
        <dbReference type="ChEBI" id="CHEBI:30616"/>
        <dbReference type="ChEBI" id="CHEBI:83421"/>
        <dbReference type="ChEBI" id="CHEBI:456216"/>
        <dbReference type="EC" id="2.7.11.22"/>
    </reaction>
</comment>
<feature type="compositionally biased region" description="Basic and acidic residues" evidence="11">
    <location>
        <begin position="223"/>
        <end position="240"/>
    </location>
</feature>
<dbReference type="SUPFAM" id="SSF56112">
    <property type="entry name" value="Protein kinase-like (PK-like)"/>
    <property type="match status" value="1"/>
</dbReference>
<accession>A0A428QW51</accession>
<sequence>MEHPSKTPRRPRHAAMRDDQERDDQGERARAERGVKPSQRSRSPREARESRHGSDARRDRTSTRPEPGSSSSRRRRHSRDRSRDRGSRPSPEPSRRGPDVDDLIPRYRAERERHRESEDKSRRRSRSRSRDRTSRNSPSTAKRHRSRSPSLTSSSRKRSRRDRSPRARTRDYSPESASRKYARHPSRERRKPSPRRHGRSPKSPTRTTDRRRSRTRSPARSEAGSRRADREPWARADKSQQRSHSRSPAPENRPSSSRRARPSPRDDHRASDSDRQSSKRQTHPRSPQANRERRSREASPGRRHSSRSDIDEDMTSRGNHRGGGGYNPMYPPKSSQYGNDPYSQSPQQGGSYHNSPSQSPYGASRGGGWNGSQQYPPQYAHSTNYGPPNGPSSHYHANSSHSPPYAAPTGPMQQYPQGNYRGGYRGGGFRGGSFSSRGRGGFKNSPWSQGPPPRGHHDEAGNGRFGNSQNDVDEANHDMMGPETEPLQSSNEAQVAGEGRDGAEGDVTTTPNRPPPSGPGSQSASSGGKFSFAFKPSSKPAVTAPKPEISQKLNAAPRREPPKENRDREPPRSAPTEPASSRSRHDHRQPPEGPRVAPRMRKVKKIMKRPKPRPTLPADLADSDSVFFRKPGNESVVGSGTYGKVFKGLNVYTKNLVALKRIRMEGERDGFPVTAVREIKLLQSLRHVNIVALQEVMVEKNDCFMVFEYLSHDLTGLLNHPSFKLDAAQKKHMAKQMFEGLDYLHTRGVLHRDIKAANILVSNEGILKIADFGLARFYAKRHQLDYTNRVITIWYRSPELLLGETKYTAAVDVWSAACVMVEIFARHAIFTGDGTELSQLEKIYNILGTPTLQDWPNLVDMAWFELLRPTAKRKNVFGDKYRDKVTPAAFELLSAMFQYDPAKRPSASEVLQHPYFTKEEPQPRQAIELSSIDGDWHEFESKALRKENERRDREARKAAKDSANREKEKDKKRTNEGNDQREAKRLQVDKNGGNKPPLPAAISKA</sequence>
<reference evidence="13 14" key="1">
    <citation type="submission" date="2017-06" db="EMBL/GenBank/DDBJ databases">
        <title>Comparative genomic analysis of Ambrosia Fusariam Clade fungi.</title>
        <authorList>
            <person name="Stajich J.E."/>
            <person name="Carrillo J."/>
            <person name="Kijimoto T."/>
            <person name="Eskalen A."/>
            <person name="O'Donnell K."/>
            <person name="Kasson M."/>
        </authorList>
    </citation>
    <scope>NUCLEOTIDE SEQUENCE [LARGE SCALE GENOMIC DNA]</scope>
    <source>
        <strain evidence="13 14">NRRL62584</strain>
    </source>
</reference>
<proteinExistence type="inferred from homology"/>
<feature type="compositionally biased region" description="Basic residues" evidence="11">
    <location>
        <begin position="180"/>
        <end position="200"/>
    </location>
</feature>
<dbReference type="GO" id="GO:0004693">
    <property type="term" value="F:cyclin-dependent protein serine/threonine kinase activity"/>
    <property type="evidence" value="ECO:0007669"/>
    <property type="project" value="UniProtKB-EC"/>
</dbReference>
<keyword evidence="5 10" id="KW-0547">Nucleotide-binding</keyword>
<feature type="binding site" evidence="10">
    <location>
        <position position="660"/>
    </location>
    <ligand>
        <name>ATP</name>
        <dbReference type="ChEBI" id="CHEBI:30616"/>
    </ligand>
</feature>
<evidence type="ECO:0000313" key="13">
    <source>
        <dbReference type="EMBL" id="RSL69490.1"/>
    </source>
</evidence>
<dbReference type="PROSITE" id="PS00107">
    <property type="entry name" value="PROTEIN_KINASE_ATP"/>
    <property type="match status" value="1"/>
</dbReference>
<dbReference type="OrthoDB" id="204883at2759"/>
<feature type="compositionally biased region" description="Basic residues" evidence="11">
    <location>
        <begin position="598"/>
        <end position="612"/>
    </location>
</feature>
<comment type="caution">
    <text evidence="13">The sequence shown here is derived from an EMBL/GenBank/DDBJ whole genome shotgun (WGS) entry which is preliminary data.</text>
</comment>
<protein>
    <recommendedName>
        <fullName evidence="2">cyclin-dependent kinase</fullName>
        <ecNumber evidence="2">2.7.11.22</ecNumber>
    </recommendedName>
</protein>
<feature type="compositionally biased region" description="Basic and acidic residues" evidence="11">
    <location>
        <begin position="81"/>
        <end position="121"/>
    </location>
</feature>
<evidence type="ECO:0000256" key="11">
    <source>
        <dbReference type="SAM" id="MobiDB-lite"/>
    </source>
</evidence>
<feature type="compositionally biased region" description="Gly residues" evidence="11">
    <location>
        <begin position="420"/>
        <end position="431"/>
    </location>
</feature>
<feature type="compositionally biased region" description="Basic and acidic residues" evidence="11">
    <location>
        <begin position="943"/>
        <end position="988"/>
    </location>
</feature>
<dbReference type="PROSITE" id="PS00108">
    <property type="entry name" value="PROTEIN_KINASE_ST"/>
    <property type="match status" value="1"/>
</dbReference>
<comment type="similarity">
    <text evidence="1">Belongs to the protein kinase superfamily. CMGC Ser/Thr protein kinase family. CDC2/CDKX subfamily.</text>
</comment>
<dbReference type="FunFam" id="3.30.200.20:FF:000270">
    <property type="entry name" value="Serine/threonine-protein kinase bur1"/>
    <property type="match status" value="1"/>
</dbReference>
<feature type="compositionally biased region" description="Basic and acidic residues" evidence="11">
    <location>
        <begin position="162"/>
        <end position="173"/>
    </location>
</feature>
<dbReference type="PANTHER" id="PTHR24056:SF546">
    <property type="entry name" value="CYCLIN-DEPENDENT KINASE 12"/>
    <property type="match status" value="1"/>
</dbReference>
<keyword evidence="4" id="KW-0808">Transferase</keyword>
<feature type="domain" description="Protein kinase" evidence="12">
    <location>
        <begin position="631"/>
        <end position="916"/>
    </location>
</feature>
<organism evidence="13 14">
    <name type="scientific">Fusarium duplospermum</name>
    <dbReference type="NCBI Taxonomy" id="1325734"/>
    <lineage>
        <taxon>Eukaryota</taxon>
        <taxon>Fungi</taxon>
        <taxon>Dikarya</taxon>
        <taxon>Ascomycota</taxon>
        <taxon>Pezizomycotina</taxon>
        <taxon>Sordariomycetes</taxon>
        <taxon>Hypocreomycetidae</taxon>
        <taxon>Hypocreales</taxon>
        <taxon>Nectriaceae</taxon>
        <taxon>Fusarium</taxon>
        <taxon>Fusarium solani species complex</taxon>
    </lineage>
</organism>
<comment type="catalytic activity">
    <reaction evidence="8">
        <text>L-threonyl-[protein] + ATP = O-phospho-L-threonyl-[protein] + ADP + H(+)</text>
        <dbReference type="Rhea" id="RHEA:46608"/>
        <dbReference type="Rhea" id="RHEA-COMP:11060"/>
        <dbReference type="Rhea" id="RHEA-COMP:11605"/>
        <dbReference type="ChEBI" id="CHEBI:15378"/>
        <dbReference type="ChEBI" id="CHEBI:30013"/>
        <dbReference type="ChEBI" id="CHEBI:30616"/>
        <dbReference type="ChEBI" id="CHEBI:61977"/>
        <dbReference type="ChEBI" id="CHEBI:456216"/>
        <dbReference type="EC" id="2.7.11.22"/>
    </reaction>
</comment>
<gene>
    <name evidence="13" type="ORF">CEP54_002353</name>
</gene>
<dbReference type="InterPro" id="IPR000719">
    <property type="entry name" value="Prot_kinase_dom"/>
</dbReference>
<evidence type="ECO:0000256" key="8">
    <source>
        <dbReference type="ARBA" id="ARBA00047811"/>
    </source>
</evidence>
<dbReference type="InterPro" id="IPR050108">
    <property type="entry name" value="CDK"/>
</dbReference>
<dbReference type="InterPro" id="IPR017441">
    <property type="entry name" value="Protein_kinase_ATP_BS"/>
</dbReference>
<feature type="region of interest" description="Disordered" evidence="11">
    <location>
        <begin position="1"/>
        <end position="618"/>
    </location>
</feature>
<evidence type="ECO:0000256" key="4">
    <source>
        <dbReference type="ARBA" id="ARBA00022679"/>
    </source>
</evidence>
<dbReference type="GO" id="GO:0005524">
    <property type="term" value="F:ATP binding"/>
    <property type="evidence" value="ECO:0007669"/>
    <property type="project" value="UniProtKB-UniRule"/>
</dbReference>
<evidence type="ECO:0000256" key="10">
    <source>
        <dbReference type="PROSITE-ProRule" id="PRU10141"/>
    </source>
</evidence>
<dbReference type="InterPro" id="IPR008271">
    <property type="entry name" value="Ser/Thr_kinase_AS"/>
</dbReference>
<dbReference type="GO" id="GO:0030332">
    <property type="term" value="F:cyclin binding"/>
    <property type="evidence" value="ECO:0007669"/>
    <property type="project" value="TreeGrafter"/>
</dbReference>
<keyword evidence="3" id="KW-0723">Serine/threonine-protein kinase</keyword>
<feature type="compositionally biased region" description="Basic and acidic residues" evidence="11">
    <location>
        <begin position="43"/>
        <end position="63"/>
    </location>
</feature>
<dbReference type="GO" id="GO:0008024">
    <property type="term" value="C:cyclin/CDK positive transcription elongation factor complex"/>
    <property type="evidence" value="ECO:0007669"/>
    <property type="project" value="TreeGrafter"/>
</dbReference>
<dbReference type="EC" id="2.7.11.22" evidence="2"/>
<dbReference type="Pfam" id="PF00069">
    <property type="entry name" value="Pkinase"/>
    <property type="match status" value="1"/>
</dbReference>
<dbReference type="EMBL" id="NKCI01000013">
    <property type="protein sequence ID" value="RSL69490.1"/>
    <property type="molecule type" value="Genomic_DNA"/>
</dbReference>
<evidence type="ECO:0000256" key="9">
    <source>
        <dbReference type="ARBA" id="ARBA00048367"/>
    </source>
</evidence>
<name>A0A428QW51_9HYPO</name>
<evidence type="ECO:0000256" key="2">
    <source>
        <dbReference type="ARBA" id="ARBA00012425"/>
    </source>
</evidence>
<dbReference type="GO" id="GO:0032968">
    <property type="term" value="P:positive regulation of transcription elongation by RNA polymerase II"/>
    <property type="evidence" value="ECO:0007669"/>
    <property type="project" value="TreeGrafter"/>
</dbReference>
<keyword evidence="14" id="KW-1185">Reference proteome</keyword>
<dbReference type="STRING" id="1325734.A0A428QW51"/>
<dbReference type="FunFam" id="1.10.510.10:FF:000440">
    <property type="entry name" value="Serine/threonine-protein kinase bur1"/>
    <property type="match status" value="1"/>
</dbReference>
<dbReference type="SMART" id="SM00220">
    <property type="entry name" value="S_TKc"/>
    <property type="match status" value="1"/>
</dbReference>
<dbReference type="CDD" id="cd07840">
    <property type="entry name" value="STKc_CDK9_like"/>
    <property type="match status" value="1"/>
</dbReference>
<evidence type="ECO:0000259" key="12">
    <source>
        <dbReference type="PROSITE" id="PS50011"/>
    </source>
</evidence>
<keyword evidence="6" id="KW-0418">Kinase</keyword>
<feature type="compositionally biased region" description="Basic and acidic residues" evidence="11">
    <location>
        <begin position="263"/>
        <end position="277"/>
    </location>
</feature>
<dbReference type="GO" id="GO:0008353">
    <property type="term" value="F:RNA polymerase II CTD heptapeptide repeat kinase activity"/>
    <property type="evidence" value="ECO:0007669"/>
    <property type="project" value="TreeGrafter"/>
</dbReference>
<dbReference type="Gene3D" id="3.30.200.20">
    <property type="entry name" value="Phosphorylase Kinase, domain 1"/>
    <property type="match status" value="1"/>
</dbReference>
<feature type="compositionally biased region" description="Polar residues" evidence="11">
    <location>
        <begin position="371"/>
        <end position="402"/>
    </location>
</feature>
<feature type="compositionally biased region" description="Low complexity" evidence="11">
    <location>
        <begin position="246"/>
        <end position="255"/>
    </location>
</feature>
<evidence type="ECO:0000256" key="5">
    <source>
        <dbReference type="ARBA" id="ARBA00022741"/>
    </source>
</evidence>
<feature type="compositionally biased region" description="Basic residues" evidence="11">
    <location>
        <begin position="1"/>
        <end position="14"/>
    </location>
</feature>
<feature type="region of interest" description="Disordered" evidence="11">
    <location>
        <begin position="943"/>
        <end position="1005"/>
    </location>
</feature>
<dbReference type="InterPro" id="IPR011009">
    <property type="entry name" value="Kinase-like_dom_sf"/>
</dbReference>
<feature type="compositionally biased region" description="Basic and acidic residues" evidence="11">
    <location>
        <begin position="15"/>
        <end position="35"/>
    </location>
</feature>
<evidence type="ECO:0000256" key="7">
    <source>
        <dbReference type="ARBA" id="ARBA00022840"/>
    </source>
</evidence>
<dbReference type="PROSITE" id="PS50011">
    <property type="entry name" value="PROTEIN_KINASE_DOM"/>
    <property type="match status" value="1"/>
</dbReference>
<evidence type="ECO:0000313" key="14">
    <source>
        <dbReference type="Proteomes" id="UP000288168"/>
    </source>
</evidence>
<feature type="compositionally biased region" description="Polar residues" evidence="11">
    <location>
        <begin position="333"/>
        <end position="361"/>
    </location>
</feature>
<keyword evidence="7 10" id="KW-0067">ATP-binding</keyword>
<dbReference type="Gene3D" id="1.10.510.10">
    <property type="entry name" value="Transferase(Phosphotransferase) domain 1"/>
    <property type="match status" value="1"/>
</dbReference>
<evidence type="ECO:0000256" key="3">
    <source>
        <dbReference type="ARBA" id="ARBA00022527"/>
    </source>
</evidence>
<feature type="compositionally biased region" description="Low complexity" evidence="11">
    <location>
        <begin position="519"/>
        <end position="541"/>
    </location>
</feature>
<evidence type="ECO:0000256" key="6">
    <source>
        <dbReference type="ARBA" id="ARBA00022777"/>
    </source>
</evidence>
<dbReference type="AlphaFoldDB" id="A0A428QW51"/>